<comment type="similarity">
    <text evidence="2">Belongs to the CD225/Dispanin family.</text>
</comment>
<proteinExistence type="inferred from homology"/>
<keyword evidence="4 7" id="KW-1133">Transmembrane helix</keyword>
<dbReference type="GO" id="GO:0016020">
    <property type="term" value="C:membrane"/>
    <property type="evidence" value="ECO:0007669"/>
    <property type="project" value="UniProtKB-SubCell"/>
</dbReference>
<sequence length="180" mass="19240">MAINTDAQYEKALSGSGNPLPADAHETEKLLTSASEAKEENGMKKSFSVTMSSEKSIGDLDQNGHSLPYKSVSAGQLESAPLSPSRGSLARASSTATTTAQEQNRPTDYLVLAILSCFCPVWPVNIVALVFSIMSRNSLQQGDMDGARRLGRLARLLSVVSILLGTVIIILFILSLTVFH</sequence>
<dbReference type="InterPro" id="IPR051423">
    <property type="entry name" value="CD225/Dispanin"/>
</dbReference>
<dbReference type="PANTHER" id="PTHR14948">
    <property type="entry name" value="NG5"/>
    <property type="match status" value="1"/>
</dbReference>
<reference evidence="8" key="1">
    <citation type="thesis" date="2020" institute="ProQuest LLC" country="789 East Eisenhower Parkway, Ann Arbor, MI, USA">
        <title>Comparative Genomics and Chromosome Evolution.</title>
        <authorList>
            <person name="Mudd A.B."/>
        </authorList>
    </citation>
    <scope>NUCLEOTIDE SEQUENCE</scope>
    <source>
        <strain evidence="8">HN-11 Male</strain>
        <tissue evidence="8">Kidney and liver</tissue>
    </source>
</reference>
<name>A0A8J6KEK1_ELECQ</name>
<dbReference type="EMBL" id="WNTK01000004">
    <property type="protein sequence ID" value="KAG9486019.1"/>
    <property type="molecule type" value="Genomic_DNA"/>
</dbReference>
<feature type="region of interest" description="Disordered" evidence="6">
    <location>
        <begin position="1"/>
        <end position="62"/>
    </location>
</feature>
<dbReference type="Pfam" id="PF04505">
    <property type="entry name" value="CD225"/>
    <property type="match status" value="1"/>
</dbReference>
<keyword evidence="9" id="KW-1185">Reference proteome</keyword>
<organism evidence="8 9">
    <name type="scientific">Eleutherodactylus coqui</name>
    <name type="common">Puerto Rican coqui</name>
    <dbReference type="NCBI Taxonomy" id="57060"/>
    <lineage>
        <taxon>Eukaryota</taxon>
        <taxon>Metazoa</taxon>
        <taxon>Chordata</taxon>
        <taxon>Craniata</taxon>
        <taxon>Vertebrata</taxon>
        <taxon>Euteleostomi</taxon>
        <taxon>Amphibia</taxon>
        <taxon>Batrachia</taxon>
        <taxon>Anura</taxon>
        <taxon>Neobatrachia</taxon>
        <taxon>Hyloidea</taxon>
        <taxon>Eleutherodactylidae</taxon>
        <taxon>Eleutherodactylinae</taxon>
        <taxon>Eleutherodactylus</taxon>
        <taxon>Eleutherodactylus</taxon>
    </lineage>
</organism>
<keyword evidence="3 7" id="KW-0812">Transmembrane</keyword>
<feature type="region of interest" description="Disordered" evidence="6">
    <location>
        <begin position="78"/>
        <end position="100"/>
    </location>
</feature>
<dbReference type="Proteomes" id="UP000770717">
    <property type="component" value="Unassembled WGS sequence"/>
</dbReference>
<dbReference type="AlphaFoldDB" id="A0A8J6KEK1"/>
<evidence type="ECO:0000256" key="7">
    <source>
        <dbReference type="SAM" id="Phobius"/>
    </source>
</evidence>
<comment type="caution">
    <text evidence="8">The sequence shown here is derived from an EMBL/GenBank/DDBJ whole genome shotgun (WGS) entry which is preliminary data.</text>
</comment>
<evidence type="ECO:0000256" key="5">
    <source>
        <dbReference type="ARBA" id="ARBA00023136"/>
    </source>
</evidence>
<dbReference type="PANTHER" id="PTHR14948:SF1">
    <property type="entry name" value="TRAFFICKING REGULATOR OF GLUT4 1"/>
    <property type="match status" value="1"/>
</dbReference>
<dbReference type="InterPro" id="IPR007593">
    <property type="entry name" value="CD225/Dispanin_fam"/>
</dbReference>
<evidence type="ECO:0000256" key="4">
    <source>
        <dbReference type="ARBA" id="ARBA00022989"/>
    </source>
</evidence>
<feature type="transmembrane region" description="Helical" evidence="7">
    <location>
        <begin position="109"/>
        <end position="135"/>
    </location>
</feature>
<evidence type="ECO:0000313" key="9">
    <source>
        <dbReference type="Proteomes" id="UP000770717"/>
    </source>
</evidence>
<keyword evidence="5 7" id="KW-0472">Membrane</keyword>
<gene>
    <name evidence="8" type="ORF">GDO78_008879</name>
</gene>
<feature type="transmembrane region" description="Helical" evidence="7">
    <location>
        <begin position="156"/>
        <end position="179"/>
    </location>
</feature>
<evidence type="ECO:0000256" key="6">
    <source>
        <dbReference type="SAM" id="MobiDB-lite"/>
    </source>
</evidence>
<evidence type="ECO:0000256" key="3">
    <source>
        <dbReference type="ARBA" id="ARBA00022692"/>
    </source>
</evidence>
<feature type="compositionally biased region" description="Low complexity" evidence="6">
    <location>
        <begin position="85"/>
        <end position="100"/>
    </location>
</feature>
<evidence type="ECO:0000313" key="8">
    <source>
        <dbReference type="EMBL" id="KAG9486019.1"/>
    </source>
</evidence>
<protein>
    <recommendedName>
        <fullName evidence="10">Tumor suppressor candidate 5</fullName>
    </recommendedName>
</protein>
<comment type="subcellular location">
    <subcellularLocation>
        <location evidence="1">Membrane</location>
    </subcellularLocation>
</comment>
<evidence type="ECO:0000256" key="1">
    <source>
        <dbReference type="ARBA" id="ARBA00004370"/>
    </source>
</evidence>
<evidence type="ECO:0000256" key="2">
    <source>
        <dbReference type="ARBA" id="ARBA00006843"/>
    </source>
</evidence>
<dbReference type="OrthoDB" id="9049275at2759"/>
<evidence type="ECO:0008006" key="10">
    <source>
        <dbReference type="Google" id="ProtNLM"/>
    </source>
</evidence>
<accession>A0A8J6KEK1</accession>